<evidence type="ECO:0000313" key="3">
    <source>
        <dbReference type="EMBL" id="KAJ3659063.1"/>
    </source>
</evidence>
<dbReference type="InterPro" id="IPR021109">
    <property type="entry name" value="Peptidase_aspartic_dom_sf"/>
</dbReference>
<dbReference type="EMBL" id="JALNTZ010000003">
    <property type="protein sequence ID" value="KAJ3659063.1"/>
    <property type="molecule type" value="Genomic_DNA"/>
</dbReference>
<dbReference type="CDD" id="cd00303">
    <property type="entry name" value="retropepsin_like"/>
    <property type="match status" value="1"/>
</dbReference>
<evidence type="ECO:0000313" key="4">
    <source>
        <dbReference type="Proteomes" id="UP001168821"/>
    </source>
</evidence>
<dbReference type="AlphaFoldDB" id="A0AA38MK97"/>
<accession>A0AA38MK97</accession>
<keyword evidence="1" id="KW-0378">Hydrolase</keyword>
<dbReference type="PANTHER" id="PTHR47331:SF1">
    <property type="entry name" value="GAG-LIKE PROTEIN"/>
    <property type="match status" value="1"/>
</dbReference>
<evidence type="ECO:0000259" key="2">
    <source>
        <dbReference type="PROSITE" id="PS50175"/>
    </source>
</evidence>
<dbReference type="GO" id="GO:0006508">
    <property type="term" value="P:proteolysis"/>
    <property type="evidence" value="ECO:0007669"/>
    <property type="project" value="InterPro"/>
</dbReference>
<dbReference type="SUPFAM" id="SSF50630">
    <property type="entry name" value="Acid proteases"/>
    <property type="match status" value="1"/>
</dbReference>
<dbReference type="InterPro" id="IPR001995">
    <property type="entry name" value="Peptidase_A2_cat"/>
</dbReference>
<feature type="domain" description="Peptidase A2" evidence="2">
    <location>
        <begin position="445"/>
        <end position="481"/>
    </location>
</feature>
<gene>
    <name evidence="3" type="ORF">Zmor_010772</name>
</gene>
<evidence type="ECO:0000256" key="1">
    <source>
        <dbReference type="ARBA" id="ARBA00022801"/>
    </source>
</evidence>
<dbReference type="GO" id="GO:0004190">
    <property type="term" value="F:aspartic-type endopeptidase activity"/>
    <property type="evidence" value="ECO:0007669"/>
    <property type="project" value="InterPro"/>
</dbReference>
<reference evidence="3" key="1">
    <citation type="journal article" date="2023" name="G3 (Bethesda)">
        <title>Whole genome assemblies of Zophobas morio and Tenebrio molitor.</title>
        <authorList>
            <person name="Kaur S."/>
            <person name="Stinson S.A."/>
            <person name="diCenzo G.C."/>
        </authorList>
    </citation>
    <scope>NUCLEOTIDE SEQUENCE</scope>
    <source>
        <strain evidence="3">QUZm001</strain>
    </source>
</reference>
<protein>
    <recommendedName>
        <fullName evidence="2">Peptidase A2 domain-containing protein</fullName>
    </recommendedName>
</protein>
<dbReference type="PANTHER" id="PTHR47331">
    <property type="entry name" value="PHD-TYPE DOMAIN-CONTAINING PROTEIN"/>
    <property type="match status" value="1"/>
</dbReference>
<name>A0AA38MK97_9CUCU</name>
<organism evidence="3 4">
    <name type="scientific">Zophobas morio</name>
    <dbReference type="NCBI Taxonomy" id="2755281"/>
    <lineage>
        <taxon>Eukaryota</taxon>
        <taxon>Metazoa</taxon>
        <taxon>Ecdysozoa</taxon>
        <taxon>Arthropoda</taxon>
        <taxon>Hexapoda</taxon>
        <taxon>Insecta</taxon>
        <taxon>Pterygota</taxon>
        <taxon>Neoptera</taxon>
        <taxon>Endopterygota</taxon>
        <taxon>Coleoptera</taxon>
        <taxon>Polyphaga</taxon>
        <taxon>Cucujiformia</taxon>
        <taxon>Tenebrionidae</taxon>
        <taxon>Zophobas</taxon>
    </lineage>
</organism>
<dbReference type="PROSITE" id="PS00141">
    <property type="entry name" value="ASP_PROTEASE"/>
    <property type="match status" value="1"/>
</dbReference>
<dbReference type="Proteomes" id="UP001168821">
    <property type="component" value="Unassembled WGS sequence"/>
</dbReference>
<dbReference type="InterPro" id="IPR001969">
    <property type="entry name" value="Aspartic_peptidase_AS"/>
</dbReference>
<dbReference type="PROSITE" id="PS50175">
    <property type="entry name" value="ASP_PROT_RETROV"/>
    <property type="match status" value="1"/>
</dbReference>
<keyword evidence="4" id="KW-1185">Reference proteome</keyword>
<proteinExistence type="predicted"/>
<dbReference type="Pfam" id="PF03564">
    <property type="entry name" value="DUF1759"/>
    <property type="match status" value="1"/>
</dbReference>
<dbReference type="Gene3D" id="2.40.70.10">
    <property type="entry name" value="Acid Proteases"/>
    <property type="match status" value="1"/>
</dbReference>
<dbReference type="InterPro" id="IPR005312">
    <property type="entry name" value="DUF1759"/>
</dbReference>
<sequence length="562" mass="63097">MVETHDVACSALLQSTRKGLLSFRYQRVEEVVQDFLKYHGSVISFLSSSNEPDFESEDAVRKEFDRLYCETGGAYNELFPASSPLNTPTPSNHSQTTRQNNIRLPKISLRNFDGDFVQWYPFIQKFNTAIHNNKSLPPVDKFQYLLSCLSGEALNLIKSLTLSGDNYPIAYKILIDRYDDKRKLAAQFFHGIMSIPKLTKESAKALRSVLDSFKEHRGALEALKIADNLEDFLWFSILLDKVDVNTRKAFEAECRTQKIDFPTRKDLETFIESHCKVLDCCPNPTRVARLKSLNLGGPKGHNKASFVVTSNPVNKCPLCTEAHNVIKCPKFVQASPFDRYSLIKPTRTCFNCLKDEHGVNKCHSKGRCRDCGGRHHTLLHFKSRKTLHAPSEPDATEADTDRTSSESLTSCIVDSLVSPLSYTKNILLATIVLEIRDRWGNSQNMRALLDSGSQASFIESSSLNKLGLLKTRSTVSISGVGQIMTNASHVTSTQIRPRKIRQPTLDLELHVLPRICGKLPAPASPIDPSQSRLQFSRGFDLAYPSWYKPGPIDVLLGETPRS</sequence>
<comment type="caution">
    <text evidence="3">The sequence shown here is derived from an EMBL/GenBank/DDBJ whole genome shotgun (WGS) entry which is preliminary data.</text>
</comment>